<reference evidence="4" key="1">
    <citation type="submission" date="2017-01" db="EMBL/GenBank/DDBJ databases">
        <authorList>
            <person name="Wang Y."/>
            <person name="White M."/>
            <person name="Kvist S."/>
            <person name="Moncalvo J.-M."/>
        </authorList>
    </citation>
    <scope>NUCLEOTIDE SEQUENCE [LARGE SCALE GENOMIC DNA]</scope>
    <source>
        <strain evidence="4">COL-18-3</strain>
    </source>
</reference>
<organism evidence="3 4">
    <name type="scientific">Zancudomyces culisetae</name>
    <name type="common">Gut fungus</name>
    <name type="synonym">Smittium culisetae</name>
    <dbReference type="NCBI Taxonomy" id="1213189"/>
    <lineage>
        <taxon>Eukaryota</taxon>
        <taxon>Fungi</taxon>
        <taxon>Fungi incertae sedis</taxon>
        <taxon>Zoopagomycota</taxon>
        <taxon>Kickxellomycotina</taxon>
        <taxon>Harpellomycetes</taxon>
        <taxon>Harpellales</taxon>
        <taxon>Legeriomycetaceae</taxon>
        <taxon>Zancudomyces</taxon>
    </lineage>
</organism>
<evidence type="ECO:0000256" key="1">
    <source>
        <dbReference type="SAM" id="MobiDB-lite"/>
    </source>
</evidence>
<dbReference type="InterPro" id="IPR025926">
    <property type="entry name" value="PDZ-like_dom"/>
</dbReference>
<name>A0A1R1PVJ8_ZANCU</name>
<dbReference type="PANTHER" id="PTHR46366">
    <property type="entry name" value="PRO-APOPTOTIC SERINE PROTEASE NMA111"/>
    <property type="match status" value="1"/>
</dbReference>
<dbReference type="GO" id="GO:0008233">
    <property type="term" value="F:peptidase activity"/>
    <property type="evidence" value="ECO:0007669"/>
    <property type="project" value="UniProtKB-KW"/>
</dbReference>
<evidence type="ECO:0000259" key="2">
    <source>
        <dbReference type="Pfam" id="PF12812"/>
    </source>
</evidence>
<dbReference type="SUPFAM" id="SSF50494">
    <property type="entry name" value="Trypsin-like serine proteases"/>
    <property type="match status" value="1"/>
</dbReference>
<dbReference type="GO" id="GO:0006508">
    <property type="term" value="P:proteolysis"/>
    <property type="evidence" value="ECO:0007669"/>
    <property type="project" value="UniProtKB-KW"/>
</dbReference>
<dbReference type="Pfam" id="PF12812">
    <property type="entry name" value="PDZ_1"/>
    <property type="match status" value="1"/>
</dbReference>
<dbReference type="AlphaFoldDB" id="A0A1R1PVJ8"/>
<feature type="domain" description="PDZ-like" evidence="2">
    <location>
        <begin position="438"/>
        <end position="512"/>
    </location>
</feature>
<evidence type="ECO:0000313" key="4">
    <source>
        <dbReference type="Proteomes" id="UP000188320"/>
    </source>
</evidence>
<keyword evidence="3" id="KW-0645">Protease</keyword>
<proteinExistence type="predicted"/>
<feature type="region of interest" description="Disordered" evidence="1">
    <location>
        <begin position="518"/>
        <end position="543"/>
    </location>
</feature>
<dbReference type="OrthoDB" id="4217619at2759"/>
<comment type="caution">
    <text evidence="3">The sequence shown here is derived from an EMBL/GenBank/DDBJ whole genome shotgun (WGS) entry which is preliminary data.</text>
</comment>
<accession>A0A1R1PVJ8</accession>
<dbReference type="SUPFAM" id="SSF50156">
    <property type="entry name" value="PDZ domain-like"/>
    <property type="match status" value="2"/>
</dbReference>
<protein>
    <submittedName>
        <fullName evidence="3">Pro-apoptotic serine protease</fullName>
    </submittedName>
</protein>
<gene>
    <name evidence="3" type="ORF">AX774_g1496</name>
</gene>
<feature type="compositionally biased region" description="Polar residues" evidence="1">
    <location>
        <begin position="533"/>
        <end position="543"/>
    </location>
</feature>
<dbReference type="InterPro" id="IPR009003">
    <property type="entry name" value="Peptidase_S1_PA"/>
</dbReference>
<dbReference type="Gene3D" id="2.30.42.10">
    <property type="match status" value="1"/>
</dbReference>
<keyword evidence="3" id="KW-0378">Hydrolase</keyword>
<dbReference type="InterPro" id="IPR036034">
    <property type="entry name" value="PDZ_sf"/>
</dbReference>
<sequence>MLGSACAWRDSIILSVNHIPTPNLDAFAEAISSLTSGTRVPIKYFSIDKIHKEKIMIMNVTCQWHPFRMATRDPNTGLWSYKDLNKPLTSEIFESNTVKYPNLGANLTPANLLWPSFVSVDFYVPYLVDGMVNTQHYGPGYIIDKKHGLVLCDRDTVPISAGDVYLTFAQSLVITAKIVFLHPVYNFTVLQYNPELLGETDVEELKFSPEYYNGTKKLIQGDEAILVGVGSDHNPFVRRTLVSSRGMLSTNESSPPRWRVSNVEGIKLDDQPSCQGGVISDENGLVKSFWVNVSNSDSKGNNTSFMAGLDVSIIRPVVEGLKHGHKLELRSLDAEFWTIKPAAARSLGMSGERLKQMSDRCVDNYSKFYYVLGLMNRQSHASKLLNVGDVVLEVNGNLVTDITDLAVFYNLPHVDLTILREQEEIHLRVPTSELPTFETTRIISWAGAIVQQPYRAVQEQLQELPSMVYVTCTLFGSPANSYGLKPGVWITELEGERIKTLDDLTAFIKNINAKMRQKSHTSTTNAGGDVNPPEQSSLESSDSGEYVRMTVVNKLGVSKVLSLKLDEHYWPSMQILNVDSQWKVDFDVFNDNCTS</sequence>
<dbReference type="Proteomes" id="UP000188320">
    <property type="component" value="Unassembled WGS sequence"/>
</dbReference>
<dbReference type="PANTHER" id="PTHR46366:SF1">
    <property type="entry name" value="PDZ DOMAIN-CONTAINING PROTEIN C1685.05"/>
    <property type="match status" value="1"/>
</dbReference>
<evidence type="ECO:0000313" key="3">
    <source>
        <dbReference type="EMBL" id="OMH84964.1"/>
    </source>
</evidence>
<dbReference type="EMBL" id="LSSK01000125">
    <property type="protein sequence ID" value="OMH84964.1"/>
    <property type="molecule type" value="Genomic_DNA"/>
</dbReference>
<keyword evidence="4" id="KW-1185">Reference proteome</keyword>